<gene>
    <name evidence="1" type="ORF">HU137_09125</name>
</gene>
<accession>A0A838ZSI4</accession>
<organism evidence="1 2">
    <name type="scientific">Moheibacter lacus</name>
    <dbReference type="NCBI Taxonomy" id="2745851"/>
    <lineage>
        <taxon>Bacteria</taxon>
        <taxon>Pseudomonadati</taxon>
        <taxon>Bacteroidota</taxon>
        <taxon>Flavobacteriia</taxon>
        <taxon>Flavobacteriales</taxon>
        <taxon>Weeksellaceae</taxon>
        <taxon>Moheibacter</taxon>
    </lineage>
</organism>
<protein>
    <submittedName>
        <fullName evidence="1">Uncharacterized protein</fullName>
    </submittedName>
</protein>
<dbReference type="Gene3D" id="3.40.30.10">
    <property type="entry name" value="Glutaredoxin"/>
    <property type="match status" value="1"/>
</dbReference>
<dbReference type="InterPro" id="IPR036249">
    <property type="entry name" value="Thioredoxin-like_sf"/>
</dbReference>
<proteinExistence type="predicted"/>
<dbReference type="SUPFAM" id="SSF52833">
    <property type="entry name" value="Thioredoxin-like"/>
    <property type="match status" value="1"/>
</dbReference>
<dbReference type="AlphaFoldDB" id="A0A838ZSI4"/>
<sequence length="84" mass="9860">MIKLLNDRFYYIDFDAESTETFQLFGKTFEPGKNKIHEFAEEILKGKSAYPAWVIINPDLEIIFEYEGLIKTQDLKAILEKLIN</sequence>
<dbReference type="Proteomes" id="UP000552241">
    <property type="component" value="Unassembled WGS sequence"/>
</dbReference>
<evidence type="ECO:0000313" key="1">
    <source>
        <dbReference type="EMBL" id="MBA5629929.1"/>
    </source>
</evidence>
<keyword evidence="2" id="KW-1185">Reference proteome</keyword>
<name>A0A838ZSI4_9FLAO</name>
<comment type="caution">
    <text evidence="1">The sequence shown here is derived from an EMBL/GenBank/DDBJ whole genome shotgun (WGS) entry which is preliminary data.</text>
</comment>
<evidence type="ECO:0000313" key="2">
    <source>
        <dbReference type="Proteomes" id="UP000552241"/>
    </source>
</evidence>
<reference evidence="1 2" key="1">
    <citation type="submission" date="2020-07" db="EMBL/GenBank/DDBJ databases">
        <title>Moheibacter lacus sp. nov., a member of the family Flavobacteriaceae isolated from freshwater lake sediment.</title>
        <authorList>
            <person name="Liu Y."/>
        </authorList>
    </citation>
    <scope>NUCLEOTIDE SEQUENCE [LARGE SCALE GENOMIC DNA]</scope>
    <source>
        <strain evidence="1 2">BDHS18</strain>
    </source>
</reference>
<dbReference type="EMBL" id="JACDZE010000002">
    <property type="protein sequence ID" value="MBA5629929.1"/>
    <property type="molecule type" value="Genomic_DNA"/>
</dbReference>